<evidence type="ECO:0000313" key="3">
    <source>
        <dbReference type="Proteomes" id="UP000751190"/>
    </source>
</evidence>
<evidence type="ECO:0000313" key="2">
    <source>
        <dbReference type="EMBL" id="KAG8461865.1"/>
    </source>
</evidence>
<dbReference type="EMBL" id="JAGTXO010000023">
    <property type="protein sequence ID" value="KAG8461865.1"/>
    <property type="molecule type" value="Genomic_DNA"/>
</dbReference>
<evidence type="ECO:0000256" key="1">
    <source>
        <dbReference type="SAM" id="SignalP"/>
    </source>
</evidence>
<dbReference type="AlphaFoldDB" id="A0A8J5XFB9"/>
<protein>
    <recommendedName>
        <fullName evidence="4">PsbP C-terminal domain-containing protein</fullName>
    </recommendedName>
</protein>
<comment type="caution">
    <text evidence="2">The sequence shown here is derived from an EMBL/GenBank/DDBJ whole genome shotgun (WGS) entry which is preliminary data.</text>
</comment>
<name>A0A8J5XFB9_DIALT</name>
<accession>A0A8J5XFB9</accession>
<dbReference type="OrthoDB" id="39122at2759"/>
<dbReference type="SUPFAM" id="SSF55724">
    <property type="entry name" value="Mog1p/PsbP-like"/>
    <property type="match status" value="1"/>
</dbReference>
<dbReference type="Gene3D" id="3.40.1000.10">
    <property type="entry name" value="Mog1/PsbP, alpha/beta/alpha sandwich"/>
    <property type="match status" value="1"/>
</dbReference>
<dbReference type="OMA" id="GANTMIR"/>
<feature type="chain" id="PRO_5035329515" description="PsbP C-terminal domain-containing protein" evidence="1">
    <location>
        <begin position="26"/>
        <end position="294"/>
    </location>
</feature>
<evidence type="ECO:0008006" key="4">
    <source>
        <dbReference type="Google" id="ProtNLM"/>
    </source>
</evidence>
<sequence length="294" mass="30879">MSLERRVGVVITAALVVVLAEGVSGRPPLGLSAPDALCHAPPARCAALSRRRLALGVAGALSCSVSARPTRAAEGSVPFAEPARSARAPRGAAALLRERAKTGVTRTGMIPEGQAVASPGIFSDELRGAGDPSAIVGVTFTFPKAWTPARGQNVDVRNIRTSDGAFLLALRAPDGAQSVRALPDAFFTRALFAPDGKFGQYGAVDDFRVLSSRVVERDGVPYATLDVRFSALSFNYNLVERRLLLSAVVVGDSVYMLAASAFATRFKTVSAQLRDVVESYRARPIRAARGAAAT</sequence>
<organism evidence="2 3">
    <name type="scientific">Diacronema lutheri</name>
    <name type="common">Unicellular marine alga</name>
    <name type="synonym">Monochrysis lutheri</name>
    <dbReference type="NCBI Taxonomy" id="2081491"/>
    <lineage>
        <taxon>Eukaryota</taxon>
        <taxon>Haptista</taxon>
        <taxon>Haptophyta</taxon>
        <taxon>Pavlovophyceae</taxon>
        <taxon>Pavlovales</taxon>
        <taxon>Pavlovaceae</taxon>
        <taxon>Diacronema</taxon>
    </lineage>
</organism>
<proteinExistence type="predicted"/>
<reference evidence="2" key="1">
    <citation type="submission" date="2021-05" db="EMBL/GenBank/DDBJ databases">
        <title>The genome of the haptophyte Pavlova lutheri (Diacronema luteri, Pavlovales) - a model for lipid biosynthesis in eukaryotic algae.</title>
        <authorList>
            <person name="Hulatt C.J."/>
            <person name="Posewitz M.C."/>
        </authorList>
    </citation>
    <scope>NUCLEOTIDE SEQUENCE</scope>
    <source>
        <strain evidence="2">NIVA-4/92</strain>
    </source>
</reference>
<keyword evidence="3" id="KW-1185">Reference proteome</keyword>
<gene>
    <name evidence="2" type="ORF">KFE25_013884</name>
</gene>
<dbReference type="Proteomes" id="UP000751190">
    <property type="component" value="Unassembled WGS sequence"/>
</dbReference>
<feature type="signal peptide" evidence="1">
    <location>
        <begin position="1"/>
        <end position="25"/>
    </location>
</feature>
<dbReference type="InterPro" id="IPR016123">
    <property type="entry name" value="Mog1/PsbP_a/b/a-sand"/>
</dbReference>
<keyword evidence="1" id="KW-0732">Signal</keyword>